<protein>
    <submittedName>
        <fullName evidence="1">Lipopolysaccharide biosynthesis O-acetyl transferase WbbJ</fullName>
    </submittedName>
</protein>
<dbReference type="SUPFAM" id="SSF51161">
    <property type="entry name" value="Trimeric LpxA-like enzymes"/>
    <property type="match status" value="1"/>
</dbReference>
<keyword evidence="2" id="KW-1185">Reference proteome</keyword>
<reference evidence="2" key="1">
    <citation type="journal article" date="2019" name="Int. J. Syst. Evol. Microbiol.">
        <title>The Global Catalogue of Microorganisms (GCM) 10K type strain sequencing project: providing services to taxonomists for standard genome sequencing and annotation.</title>
        <authorList>
            <consortium name="The Broad Institute Genomics Platform"/>
            <consortium name="The Broad Institute Genome Sequencing Center for Infectious Disease"/>
            <person name="Wu L."/>
            <person name="Ma J."/>
        </authorList>
    </citation>
    <scope>NUCLEOTIDE SEQUENCE [LARGE SCALE GENOMIC DNA]</scope>
    <source>
        <strain evidence="2">CGMCC 1.12811</strain>
    </source>
</reference>
<dbReference type="CDD" id="cd04647">
    <property type="entry name" value="LbH_MAT_like"/>
    <property type="match status" value="1"/>
</dbReference>
<dbReference type="PANTHER" id="PTHR23416">
    <property type="entry name" value="SIALIC ACID SYNTHASE-RELATED"/>
    <property type="match status" value="1"/>
</dbReference>
<dbReference type="PANTHER" id="PTHR23416:SF78">
    <property type="entry name" value="LIPOPOLYSACCHARIDE BIOSYNTHESIS O-ACETYL TRANSFERASE WBBJ-RELATED"/>
    <property type="match status" value="1"/>
</dbReference>
<dbReference type="InterPro" id="IPR011004">
    <property type="entry name" value="Trimer_LpxA-like_sf"/>
</dbReference>
<dbReference type="Pfam" id="PF00132">
    <property type="entry name" value="Hexapep"/>
    <property type="match status" value="1"/>
</dbReference>
<accession>A0ABQ1H8R8</accession>
<keyword evidence="1" id="KW-0808">Transferase</keyword>
<dbReference type="InterPro" id="IPR001451">
    <property type="entry name" value="Hexapep"/>
</dbReference>
<organism evidence="1 2">
    <name type="scientific">Flavobacterium palustre</name>
    <dbReference type="NCBI Taxonomy" id="1476463"/>
    <lineage>
        <taxon>Bacteria</taxon>
        <taxon>Pseudomonadati</taxon>
        <taxon>Bacteroidota</taxon>
        <taxon>Flavobacteriia</taxon>
        <taxon>Flavobacteriales</taxon>
        <taxon>Flavobacteriaceae</taxon>
        <taxon>Flavobacterium</taxon>
    </lineage>
</organism>
<dbReference type="RefSeq" id="WP_188491260.1">
    <property type="nucleotide sequence ID" value="NZ_BMGA01000001.1"/>
</dbReference>
<dbReference type="Proteomes" id="UP000658793">
    <property type="component" value="Unassembled WGS sequence"/>
</dbReference>
<dbReference type="GO" id="GO:0016740">
    <property type="term" value="F:transferase activity"/>
    <property type="evidence" value="ECO:0007669"/>
    <property type="project" value="UniProtKB-KW"/>
</dbReference>
<proteinExistence type="predicted"/>
<dbReference type="InterPro" id="IPR051159">
    <property type="entry name" value="Hexapeptide_acetyltransf"/>
</dbReference>
<dbReference type="Gene3D" id="2.160.10.10">
    <property type="entry name" value="Hexapeptide repeat proteins"/>
    <property type="match status" value="1"/>
</dbReference>
<evidence type="ECO:0000313" key="1">
    <source>
        <dbReference type="EMBL" id="GGA63246.1"/>
    </source>
</evidence>
<name>A0ABQ1H8R8_9FLAO</name>
<sequence length="196" mass="21952">MLNRYGFLGSIRLVVSLIYTKIFFYKARLIRLPFDIRNRRFIKIGRRFTAGFGCRIEAFPLDKNDEYCITIGDNVQINDYVHIGAVGNITIGNNVLMASKIYISDHNHGNYDDLISDHPMSIPEERKAICKPVVIGDNVWLGESVCILPGITIGEGCIVGALSVVTKSIPPYSIAAGNPAKVVKKYDFEINKWIKV</sequence>
<gene>
    <name evidence="1" type="primary">wbbJ</name>
    <name evidence="1" type="ORF">GCM10008015_00150</name>
</gene>
<dbReference type="EMBL" id="BMGA01000001">
    <property type="protein sequence ID" value="GGA63246.1"/>
    <property type="molecule type" value="Genomic_DNA"/>
</dbReference>
<comment type="caution">
    <text evidence="1">The sequence shown here is derived from an EMBL/GenBank/DDBJ whole genome shotgun (WGS) entry which is preliminary data.</text>
</comment>
<evidence type="ECO:0000313" key="2">
    <source>
        <dbReference type="Proteomes" id="UP000658793"/>
    </source>
</evidence>